<dbReference type="PANTHER" id="PTHR33376:SF5">
    <property type="entry name" value="EXTRACYTOPLASMIC SOLUTE RECEPTOR PROTEIN"/>
    <property type="match status" value="1"/>
</dbReference>
<dbReference type="PANTHER" id="PTHR33376">
    <property type="match status" value="1"/>
</dbReference>
<keyword evidence="2" id="KW-0675">Receptor</keyword>
<dbReference type="STRING" id="388408.LAX5112_00886"/>
<dbReference type="EMBL" id="CXWD01000003">
    <property type="protein sequence ID" value="CTQ66146.1"/>
    <property type="molecule type" value="Genomic_DNA"/>
</dbReference>
<dbReference type="CDD" id="cd13683">
    <property type="entry name" value="PBP2_TRAP_DctP6_7"/>
    <property type="match status" value="1"/>
</dbReference>
<accession>A0A0M6ZV81</accession>
<evidence type="ECO:0000313" key="2">
    <source>
        <dbReference type="EMBL" id="CTQ66146.1"/>
    </source>
</evidence>
<dbReference type="PROSITE" id="PS51318">
    <property type="entry name" value="TAT"/>
    <property type="match status" value="1"/>
</dbReference>
<dbReference type="SUPFAM" id="SSF53850">
    <property type="entry name" value="Periplasmic binding protein-like II"/>
    <property type="match status" value="1"/>
</dbReference>
<evidence type="ECO:0000313" key="3">
    <source>
        <dbReference type="Proteomes" id="UP000053235"/>
    </source>
</evidence>
<protein>
    <submittedName>
        <fullName evidence="2">TRAP transporter solute receptor, DctP family</fullName>
    </submittedName>
</protein>
<name>A0A0M6ZV81_9HYPH</name>
<proteinExistence type="predicted"/>
<gene>
    <name evidence="2" type="ORF">LAX5112_00886</name>
</gene>
<dbReference type="InterPro" id="IPR006311">
    <property type="entry name" value="TAT_signal"/>
</dbReference>
<dbReference type="InterPro" id="IPR038404">
    <property type="entry name" value="TRAP_DctP_sf"/>
</dbReference>
<dbReference type="Proteomes" id="UP000053235">
    <property type="component" value="Unassembled WGS sequence"/>
</dbReference>
<dbReference type="InterPro" id="IPR019546">
    <property type="entry name" value="TAT_signal_bac_arc"/>
</dbReference>
<dbReference type="InterPro" id="IPR018389">
    <property type="entry name" value="DctP_fam"/>
</dbReference>
<sequence>MCGYMRSGKRTDRLTLEPKIRGTVMTNRRDFLKKAGTGTVAAAGAVTLAAPAVHGQTPIKWRLQTYAGPALAEHVIKPHIDAFNKAANGEMEIELYTADQLVPTGELFRAMQQGTIDAVQSDDDSMASPTEVTVFGGYFPFASRYSLDVPVLFNQYGLKEIWEEEYAKVGVKHISAGAWDPCHFATKDPIRSLEDLKGKRVFTFPTAGRFMAQFGVVPVTLPWEDIEVAVQTGELDGIAWSGITEDYTVGWADVTNYFLTNNISGAWAGSFFANQERWNELPDHLKTMLQLAMDASHYYRQWWYWGGEANLRVNGTKMELTSIPDEEWATVEAAAMVFWDEIAAESPTKAKVVEIFKKYNQDMQKAGRPYRYT</sequence>
<dbReference type="GO" id="GO:0055085">
    <property type="term" value="P:transmembrane transport"/>
    <property type="evidence" value="ECO:0007669"/>
    <property type="project" value="InterPro"/>
</dbReference>
<keyword evidence="1" id="KW-0732">Signal</keyword>
<dbReference type="Pfam" id="PF03480">
    <property type="entry name" value="DctP"/>
    <property type="match status" value="1"/>
</dbReference>
<dbReference type="NCBIfam" id="TIGR01409">
    <property type="entry name" value="TAT_signal_seq"/>
    <property type="match status" value="1"/>
</dbReference>
<dbReference type="AlphaFoldDB" id="A0A0M6ZV81"/>
<dbReference type="Gene3D" id="3.40.190.170">
    <property type="entry name" value="Bacterial extracellular solute-binding protein, family 7"/>
    <property type="match status" value="1"/>
</dbReference>
<organism evidence="2 3">
    <name type="scientific">Roseibium alexandrii</name>
    <dbReference type="NCBI Taxonomy" id="388408"/>
    <lineage>
        <taxon>Bacteria</taxon>
        <taxon>Pseudomonadati</taxon>
        <taxon>Pseudomonadota</taxon>
        <taxon>Alphaproteobacteria</taxon>
        <taxon>Hyphomicrobiales</taxon>
        <taxon>Stappiaceae</taxon>
        <taxon>Roseibium</taxon>
    </lineage>
</organism>
<reference evidence="3" key="1">
    <citation type="submission" date="2015-07" db="EMBL/GenBank/DDBJ databases">
        <authorList>
            <person name="Rodrigo-Torres Lidia"/>
            <person name="Arahal R.David."/>
        </authorList>
    </citation>
    <scope>NUCLEOTIDE SEQUENCE [LARGE SCALE GENOMIC DNA]</scope>
    <source>
        <strain evidence="3">CECT 5112</strain>
    </source>
</reference>
<dbReference type="NCBIfam" id="NF037995">
    <property type="entry name" value="TRAP_S1"/>
    <property type="match status" value="1"/>
</dbReference>
<keyword evidence="3" id="KW-1185">Reference proteome</keyword>
<evidence type="ECO:0000256" key="1">
    <source>
        <dbReference type="ARBA" id="ARBA00022729"/>
    </source>
</evidence>